<dbReference type="InterPro" id="IPR001841">
    <property type="entry name" value="Znf_RING"/>
</dbReference>
<feature type="compositionally biased region" description="Basic and acidic residues" evidence="7">
    <location>
        <begin position="128"/>
        <end position="147"/>
    </location>
</feature>
<dbReference type="PANTHER" id="PTHR13063">
    <property type="entry name" value="ENOS INTERACTING PROTEIN"/>
    <property type="match status" value="1"/>
</dbReference>
<evidence type="ECO:0000256" key="7">
    <source>
        <dbReference type="SAM" id="MobiDB-lite"/>
    </source>
</evidence>
<feature type="coiled-coil region" evidence="6">
    <location>
        <begin position="79"/>
        <end position="113"/>
    </location>
</feature>
<dbReference type="AlphaFoldDB" id="A0A0B7F222"/>
<evidence type="ECO:0000256" key="6">
    <source>
        <dbReference type="SAM" id="Coils"/>
    </source>
</evidence>
<keyword evidence="6" id="KW-0175">Coiled coil</keyword>
<dbReference type="Proteomes" id="UP000059188">
    <property type="component" value="Unassembled WGS sequence"/>
</dbReference>
<dbReference type="PIRSF" id="PIRSF023577">
    <property type="entry name" value="ENOS_interacting"/>
    <property type="match status" value="1"/>
</dbReference>
<evidence type="ECO:0000259" key="8">
    <source>
        <dbReference type="PROSITE" id="PS50089"/>
    </source>
</evidence>
<dbReference type="GO" id="GO:0008270">
    <property type="term" value="F:zinc ion binding"/>
    <property type="evidence" value="ECO:0007669"/>
    <property type="project" value="UniProtKB-KW"/>
</dbReference>
<evidence type="ECO:0000256" key="4">
    <source>
        <dbReference type="PIRNR" id="PIRNR023577"/>
    </source>
</evidence>
<comment type="similarity">
    <text evidence="2 4">Belongs to the NOSIP family.</text>
</comment>
<dbReference type="Gene3D" id="3.30.40.10">
    <property type="entry name" value="Zinc/RING finger domain, C3HC4 (zinc finger)"/>
    <property type="match status" value="2"/>
</dbReference>
<evidence type="ECO:0000313" key="10">
    <source>
        <dbReference type="Proteomes" id="UP000059188"/>
    </source>
</evidence>
<evidence type="ECO:0000256" key="1">
    <source>
        <dbReference type="ARBA" id="ARBA00004123"/>
    </source>
</evidence>
<keyword evidence="3 4" id="KW-0539">Nucleus</keyword>
<dbReference type="OrthoDB" id="116827at2759"/>
<keyword evidence="5" id="KW-0862">Zinc</keyword>
<dbReference type="STRING" id="1108050.A0A0B7F222"/>
<dbReference type="PROSITE" id="PS50089">
    <property type="entry name" value="ZF_RING_2"/>
    <property type="match status" value="1"/>
</dbReference>
<keyword evidence="10" id="KW-1185">Reference proteome</keyword>
<dbReference type="Pfam" id="PF15906">
    <property type="entry name" value="zf-NOSIP"/>
    <property type="match status" value="1"/>
</dbReference>
<dbReference type="SUPFAM" id="SSF57850">
    <property type="entry name" value="RING/U-box"/>
    <property type="match status" value="2"/>
</dbReference>
<organism evidence="9 10">
    <name type="scientific">Thanatephorus cucumeris (strain AG1-IB / isolate 7/3/14)</name>
    <name type="common">Lettuce bottom rot fungus</name>
    <name type="synonym">Rhizoctonia solani</name>
    <dbReference type="NCBI Taxonomy" id="1108050"/>
    <lineage>
        <taxon>Eukaryota</taxon>
        <taxon>Fungi</taxon>
        <taxon>Dikarya</taxon>
        <taxon>Basidiomycota</taxon>
        <taxon>Agaricomycotina</taxon>
        <taxon>Agaricomycetes</taxon>
        <taxon>Cantharellales</taxon>
        <taxon>Ceratobasidiaceae</taxon>
        <taxon>Rhizoctonia</taxon>
        <taxon>Rhizoctonia solani AG-1</taxon>
    </lineage>
</organism>
<reference evidence="9 10" key="1">
    <citation type="submission" date="2014-11" db="EMBL/GenBank/DDBJ databases">
        <authorList>
            <person name="Wibberg Daniel"/>
        </authorList>
    </citation>
    <scope>NUCLEOTIDE SEQUENCE [LARGE SCALE GENOMIC DNA]</scope>
    <source>
        <strain evidence="9">Rhizoctonia solani AG1-IB 7/3/14</strain>
    </source>
</reference>
<sequence length="348" mass="38575">MWLALAHNMTKHSRNNTANSVFSYAEYKKLSDYGTKKQRLGVDSMKRFDACTLCLQQAREPVACEEGHVYCTECIYADLLSQKKDIKRFKAKLEELQKEEDAEKIRAAQAARDRVLRDFERNQLGLASRKEPENDKGKGKDQTKDNETENGDGPGGTKRPASTAFEFDLDHAEELARRAEATALKQLEIEQKEARKSKLPSAYWLASETPTAEGKDAEKAKLKNMKVGTLCRASEFGHPLNLKGLIPVKFTTQSNSESTSTTSKDSAECICPSCKKTLNLGVMFLMRPCSHVLCKTCTDTLVAPNKQCVVCDSALPKPKDTIQLCREGTGYSGGGRAETKRVGVSFQG</sequence>
<name>A0A0B7F222_THACB</name>
<keyword evidence="5" id="KW-0863">Zinc-finger</keyword>
<protein>
    <submittedName>
        <fullName evidence="9">Nitric oxide synthase-interacting protein homolog</fullName>
    </submittedName>
</protein>
<evidence type="ECO:0000313" key="9">
    <source>
        <dbReference type="EMBL" id="CEL52071.1"/>
    </source>
</evidence>
<feature type="domain" description="RING-type" evidence="8">
    <location>
        <begin position="271"/>
        <end position="312"/>
    </location>
</feature>
<dbReference type="GO" id="GO:0005634">
    <property type="term" value="C:nucleus"/>
    <property type="evidence" value="ECO:0007669"/>
    <property type="project" value="UniProtKB-SubCell"/>
</dbReference>
<comment type="subcellular location">
    <subcellularLocation>
        <location evidence="1 4">Nucleus</location>
    </subcellularLocation>
</comment>
<evidence type="ECO:0000256" key="5">
    <source>
        <dbReference type="PROSITE-ProRule" id="PRU00175"/>
    </source>
</evidence>
<evidence type="ECO:0000256" key="3">
    <source>
        <dbReference type="ARBA" id="ARBA00023242"/>
    </source>
</evidence>
<dbReference type="InterPro" id="IPR016818">
    <property type="entry name" value="NOSIP"/>
</dbReference>
<dbReference type="GO" id="GO:0061630">
    <property type="term" value="F:ubiquitin protein ligase activity"/>
    <property type="evidence" value="ECO:0007669"/>
    <property type="project" value="InterPro"/>
</dbReference>
<keyword evidence="5" id="KW-0479">Metal-binding</keyword>
<dbReference type="InterPro" id="IPR031790">
    <property type="entry name" value="Znf-NOSIP"/>
</dbReference>
<evidence type="ECO:0000256" key="2">
    <source>
        <dbReference type="ARBA" id="ARBA00008126"/>
    </source>
</evidence>
<accession>A0A0B7F222</accession>
<dbReference type="PANTHER" id="PTHR13063:SF10">
    <property type="entry name" value="NITRIC OXIDE SYNTHASE-INTERACTING PROTEIN"/>
    <property type="match status" value="1"/>
</dbReference>
<gene>
    <name evidence="9" type="ORF">RSOLAG1IB_00608</name>
</gene>
<proteinExistence type="inferred from homology"/>
<dbReference type="EMBL" id="LN679100">
    <property type="protein sequence ID" value="CEL52071.1"/>
    <property type="molecule type" value="Genomic_DNA"/>
</dbReference>
<dbReference type="InterPro" id="IPR013083">
    <property type="entry name" value="Znf_RING/FYVE/PHD"/>
</dbReference>
<feature type="region of interest" description="Disordered" evidence="7">
    <location>
        <begin position="122"/>
        <end position="162"/>
    </location>
</feature>